<keyword evidence="1" id="KW-0812">Transmembrane</keyword>
<proteinExistence type="predicted"/>
<feature type="transmembrane region" description="Helical" evidence="1">
    <location>
        <begin position="6"/>
        <end position="27"/>
    </location>
</feature>
<keyword evidence="1" id="KW-1133">Transmembrane helix</keyword>
<dbReference type="RefSeq" id="WP_307475277.1">
    <property type="nucleotide sequence ID" value="NZ_JAUSUB010000010.1"/>
</dbReference>
<reference evidence="2 3" key="1">
    <citation type="submission" date="2023-07" db="EMBL/GenBank/DDBJ databases">
        <title>Genomic Encyclopedia of Type Strains, Phase IV (KMG-IV): sequencing the most valuable type-strain genomes for metagenomic binning, comparative biology and taxonomic classification.</title>
        <authorList>
            <person name="Goeker M."/>
        </authorList>
    </citation>
    <scope>NUCLEOTIDE SEQUENCE [LARGE SCALE GENOMIC DNA]</scope>
    <source>
        <strain evidence="2 3">DSM 23494</strain>
    </source>
</reference>
<keyword evidence="1" id="KW-0472">Membrane</keyword>
<protein>
    <submittedName>
        <fullName evidence="2">Quinol-cytochrome oxidoreductase complex cytochrome b subunit</fullName>
    </submittedName>
</protein>
<name>A0ABU0AIS4_9BACI</name>
<evidence type="ECO:0000313" key="3">
    <source>
        <dbReference type="Proteomes" id="UP001238088"/>
    </source>
</evidence>
<evidence type="ECO:0000256" key="1">
    <source>
        <dbReference type="SAM" id="Phobius"/>
    </source>
</evidence>
<comment type="caution">
    <text evidence="2">The sequence shown here is derived from an EMBL/GenBank/DDBJ whole genome shotgun (WGS) entry which is preliminary data.</text>
</comment>
<keyword evidence="3" id="KW-1185">Reference proteome</keyword>
<accession>A0ABU0AIS4</accession>
<feature type="transmembrane region" description="Helical" evidence="1">
    <location>
        <begin position="55"/>
        <end position="74"/>
    </location>
</feature>
<dbReference type="Proteomes" id="UP001238088">
    <property type="component" value="Unassembled WGS sequence"/>
</dbReference>
<evidence type="ECO:0000313" key="2">
    <source>
        <dbReference type="EMBL" id="MDQ0270667.1"/>
    </source>
</evidence>
<organism evidence="2 3">
    <name type="scientific">Cytobacillus purgationiresistens</name>
    <dbReference type="NCBI Taxonomy" id="863449"/>
    <lineage>
        <taxon>Bacteria</taxon>
        <taxon>Bacillati</taxon>
        <taxon>Bacillota</taxon>
        <taxon>Bacilli</taxon>
        <taxon>Bacillales</taxon>
        <taxon>Bacillaceae</taxon>
        <taxon>Cytobacillus</taxon>
    </lineage>
</organism>
<dbReference type="EMBL" id="JAUSUB010000010">
    <property type="protein sequence ID" value="MDQ0270667.1"/>
    <property type="molecule type" value="Genomic_DNA"/>
</dbReference>
<sequence>MSGWLIVPLIIVLAILAFSFFSTKGLMKEKTGSKEMDSSLPEDVQDKPYLANPIFLAYGIFFVLLIVLTLFFVFS</sequence>
<gene>
    <name evidence="2" type="ORF">J2S17_002552</name>
</gene>